<comment type="caution">
    <text evidence="1">The sequence shown here is derived from an EMBL/GenBank/DDBJ whole genome shotgun (WGS) entry which is preliminary data.</text>
</comment>
<proteinExistence type="predicted"/>
<evidence type="ECO:0000313" key="1">
    <source>
        <dbReference type="EMBL" id="ONI38132.1"/>
    </source>
</evidence>
<name>A0ACC8X8D8_9FIRM</name>
<protein>
    <submittedName>
        <fullName evidence="1">Uncharacterized protein</fullName>
    </submittedName>
</protein>
<dbReference type="EMBL" id="LJDB01000096">
    <property type="protein sequence ID" value="ONI38132.1"/>
    <property type="molecule type" value="Genomic_DNA"/>
</dbReference>
<accession>A0ACC8X8D8</accession>
<sequence length="214" mass="24921">MDFFLKNDKLDLSLLDYRKPKNLQELAKPYLTEEISNVFEKMSIYLEEDERELIPDGPDEYKKKINIKAMQQEMKDINIQSLQQEIKDTKIKVPQKEINEINIQVPQQEINEINIQVPQQAKLEIEKNTRLLDENDNKNLEIKESNINSKKIDNSKNDLELKESLIGRVVTKDIIVKGICVVAKDEVVDWDIIEESDEGGFLIKLLINSEKIPV</sequence>
<dbReference type="Proteomes" id="UP000188605">
    <property type="component" value="Unassembled WGS sequence"/>
</dbReference>
<reference evidence="1" key="1">
    <citation type="submission" date="2016-08" db="EMBL/GenBank/DDBJ databases">
        <authorList>
            <person name="Ngugi D.K."/>
            <person name="Miyake S."/>
            <person name="Stingl U."/>
        </authorList>
    </citation>
    <scope>NUCLEOTIDE SEQUENCE</scope>
    <source>
        <strain evidence="1">SCG-B11WGA-EpuloA1</strain>
    </source>
</reference>
<keyword evidence="2" id="KW-1185">Reference proteome</keyword>
<gene>
    <name evidence="1" type="ORF">AN396_11635</name>
</gene>
<evidence type="ECO:0000313" key="2">
    <source>
        <dbReference type="Proteomes" id="UP000188605"/>
    </source>
</evidence>
<organism evidence="1 2">
    <name type="scientific">Candidatus Epulonipiscium fishelsonii</name>
    <dbReference type="NCBI Taxonomy" id="77094"/>
    <lineage>
        <taxon>Bacteria</taxon>
        <taxon>Bacillati</taxon>
        <taxon>Bacillota</taxon>
        <taxon>Clostridia</taxon>
        <taxon>Lachnospirales</taxon>
        <taxon>Lachnospiraceae</taxon>
        <taxon>Candidatus Epulonipiscium</taxon>
    </lineage>
</organism>